<dbReference type="Proteomes" id="UP000298416">
    <property type="component" value="Unassembled WGS sequence"/>
</dbReference>
<dbReference type="PANTHER" id="PTHR33710:SF77">
    <property type="entry name" value="DNASE I-LIKE SUPERFAMILY PROTEIN"/>
    <property type="match status" value="1"/>
</dbReference>
<feature type="compositionally biased region" description="Basic and acidic residues" evidence="1">
    <location>
        <begin position="8"/>
        <end position="19"/>
    </location>
</feature>
<evidence type="ECO:0000256" key="1">
    <source>
        <dbReference type="SAM" id="MobiDB-lite"/>
    </source>
</evidence>
<dbReference type="EMBL" id="PNBA02000002">
    <property type="protein sequence ID" value="KAG6433452.1"/>
    <property type="molecule type" value="Genomic_DNA"/>
</dbReference>
<proteinExistence type="predicted"/>
<organism evidence="2">
    <name type="scientific">Salvia splendens</name>
    <name type="common">Scarlet sage</name>
    <dbReference type="NCBI Taxonomy" id="180675"/>
    <lineage>
        <taxon>Eukaryota</taxon>
        <taxon>Viridiplantae</taxon>
        <taxon>Streptophyta</taxon>
        <taxon>Embryophyta</taxon>
        <taxon>Tracheophyta</taxon>
        <taxon>Spermatophyta</taxon>
        <taxon>Magnoliopsida</taxon>
        <taxon>eudicotyledons</taxon>
        <taxon>Gunneridae</taxon>
        <taxon>Pentapetalae</taxon>
        <taxon>asterids</taxon>
        <taxon>lamiids</taxon>
        <taxon>Lamiales</taxon>
        <taxon>Lamiaceae</taxon>
        <taxon>Nepetoideae</taxon>
        <taxon>Mentheae</taxon>
        <taxon>Salviinae</taxon>
        <taxon>Salvia</taxon>
        <taxon>Salvia subgen. Calosphace</taxon>
        <taxon>core Calosphace</taxon>
    </lineage>
</organism>
<accession>A0A8X9A8Z8</accession>
<dbReference type="PANTHER" id="PTHR33710">
    <property type="entry name" value="BNAC02G09200D PROTEIN"/>
    <property type="match status" value="1"/>
</dbReference>
<comment type="caution">
    <text evidence="2">The sequence shown here is derived from an EMBL/GenBank/DDBJ whole genome shotgun (WGS) entry which is preliminary data.</text>
</comment>
<sequence>MEVCSTFHGDHGNPKEISDRPPPLPEPTGFRATKKVRHREEDSTTVQDYRSRLLAGSEIPVTLEELCKGRTQLSSSPIMYVPNPTVSGLPLNFYPTEVISWEGDDRSKSMDVVSPDIYGPWMIVEKKRKQQGRARSEDGGRGLRLDLALTSKVRKEDKTVPSSSTSNVDTNSRVEVNSRLKGWDNQGSMSKQLKETMEVSEHSNEGEGVCKERMEPTVGRQDMQHEFSVHGCLCFGASSSDWRLAFPEASVNHLARYQSDHRPLLLKLCSSPPPIQWRPFRFIRSWMSHAQYNEFASSS</sequence>
<keyword evidence="3" id="KW-1185">Reference proteome</keyword>
<name>A0A8X9A8Z8_SALSN</name>
<reference evidence="2" key="1">
    <citation type="submission" date="2018-01" db="EMBL/GenBank/DDBJ databases">
        <authorList>
            <person name="Mao J.F."/>
        </authorList>
    </citation>
    <scope>NUCLEOTIDE SEQUENCE</scope>
    <source>
        <strain evidence="2">Huo1</strain>
        <tissue evidence="2">Leaf</tissue>
    </source>
</reference>
<protein>
    <submittedName>
        <fullName evidence="2">Uncharacterized protein</fullName>
    </submittedName>
</protein>
<evidence type="ECO:0000313" key="2">
    <source>
        <dbReference type="EMBL" id="KAG6433452.1"/>
    </source>
</evidence>
<gene>
    <name evidence="2" type="ORF">SASPL_105066</name>
</gene>
<evidence type="ECO:0000313" key="3">
    <source>
        <dbReference type="Proteomes" id="UP000298416"/>
    </source>
</evidence>
<feature type="region of interest" description="Disordered" evidence="1">
    <location>
        <begin position="1"/>
        <end position="44"/>
    </location>
</feature>
<dbReference type="AlphaFoldDB" id="A0A8X9A8Z8"/>
<reference evidence="2" key="2">
    <citation type="submission" date="2020-08" db="EMBL/GenBank/DDBJ databases">
        <title>Plant Genome Project.</title>
        <authorList>
            <person name="Zhang R.-G."/>
        </authorList>
    </citation>
    <scope>NUCLEOTIDE SEQUENCE</scope>
    <source>
        <strain evidence="2">Huo1</strain>
        <tissue evidence="2">Leaf</tissue>
    </source>
</reference>